<gene>
    <name evidence="1" type="ORF">C8R41DRAFT_772349</name>
</gene>
<dbReference type="SUPFAM" id="SSF158745">
    <property type="entry name" value="LanC-like"/>
    <property type="match status" value="1"/>
</dbReference>
<keyword evidence="2" id="KW-1185">Reference proteome</keyword>
<evidence type="ECO:0008006" key="3">
    <source>
        <dbReference type="Google" id="ProtNLM"/>
    </source>
</evidence>
<dbReference type="SMART" id="SM01260">
    <property type="entry name" value="LANC_like"/>
    <property type="match status" value="1"/>
</dbReference>
<evidence type="ECO:0000313" key="1">
    <source>
        <dbReference type="EMBL" id="KAJ4478873.1"/>
    </source>
</evidence>
<dbReference type="CDD" id="cd04794">
    <property type="entry name" value="euk_LANCL"/>
    <property type="match status" value="1"/>
</dbReference>
<dbReference type="PRINTS" id="PR01950">
    <property type="entry name" value="LANCSUPER"/>
</dbReference>
<accession>A0ABQ8V7N9</accession>
<reference evidence="1" key="1">
    <citation type="submission" date="2022-08" db="EMBL/GenBank/DDBJ databases">
        <title>A Global Phylogenomic Analysis of the Shiitake Genus Lentinula.</title>
        <authorList>
            <consortium name="DOE Joint Genome Institute"/>
            <person name="Sierra-Patev S."/>
            <person name="Min B."/>
            <person name="Naranjo-Ortiz M."/>
            <person name="Looney B."/>
            <person name="Konkel Z."/>
            <person name="Slot J.C."/>
            <person name="Sakamoto Y."/>
            <person name="Steenwyk J.L."/>
            <person name="Rokas A."/>
            <person name="Carro J."/>
            <person name="Camarero S."/>
            <person name="Ferreira P."/>
            <person name="Molpeceres G."/>
            <person name="Ruiz-Duenas F.J."/>
            <person name="Serrano A."/>
            <person name="Henrissat B."/>
            <person name="Drula E."/>
            <person name="Hughes K.W."/>
            <person name="Mata J.L."/>
            <person name="Ishikawa N.K."/>
            <person name="Vargas-Isla R."/>
            <person name="Ushijima S."/>
            <person name="Smith C.A."/>
            <person name="Ahrendt S."/>
            <person name="Andreopoulos W."/>
            <person name="He G."/>
            <person name="Labutti K."/>
            <person name="Lipzen A."/>
            <person name="Ng V."/>
            <person name="Riley R."/>
            <person name="Sandor L."/>
            <person name="Barry K."/>
            <person name="Martinez A.T."/>
            <person name="Xiao Y."/>
            <person name="Gibbons J.G."/>
            <person name="Terashima K."/>
            <person name="Grigoriev I.V."/>
            <person name="Hibbett D.S."/>
        </authorList>
    </citation>
    <scope>NUCLEOTIDE SEQUENCE</scope>
    <source>
        <strain evidence="1">RHP3577 ss4</strain>
    </source>
</reference>
<dbReference type="Pfam" id="PF05147">
    <property type="entry name" value="LANC_like"/>
    <property type="match status" value="1"/>
</dbReference>
<name>A0ABQ8V7N9_9AGAR</name>
<comment type="caution">
    <text evidence="1">The sequence shown here is derived from an EMBL/GenBank/DDBJ whole genome shotgun (WGS) entry which is preliminary data.</text>
</comment>
<dbReference type="PANTHER" id="PTHR12736:SF7">
    <property type="entry name" value="LANC-LIKE PROTEIN 3"/>
    <property type="match status" value="1"/>
</dbReference>
<protein>
    <recommendedName>
        <fullName evidence="3">Lanthionine synthetase C-like protein</fullName>
    </recommendedName>
</protein>
<sequence>MIYIGFSVFSRLVSTFTDLGPPLDRVGRANLQENLQQIRQNCLSSIVRSSSVSVQNWRPKSSGKTSFLETPVGIAIEVLIDILEQQHTGSSPYGQEDITYCIEALRRALNVQGQEPDDDDDDDGCEVLYGRSGLLYALLRLRSSIARANSETPIRSTLSSLTSDSSIANVVRSIIIRGRFGASHYASNVSSRSAAPALMWSWHHKRYLGAAHGVAGILHVLLMCPVEMIEPYISDILQTIEWLTTYQDKDGNWPTSLKQRYTQPNDLVQWCHGASGMLILFTTIIRRAVAHPEVFPLSTYFLTSLATAIQRAASLVYQKGLLCKGVGLCHGVAGSVYALLAASDAMGLWKHYEHSKVHFLRAIHLAHLATSYSQLTLAGEMTSPDKPWSLYGGVAGMCCAWAEVYDRLGTTGRNLDRLEFSWCRLRSGMPGFDDITEEE</sequence>
<dbReference type="InterPro" id="IPR007822">
    <property type="entry name" value="LANC-like"/>
</dbReference>
<dbReference type="Proteomes" id="UP001150217">
    <property type="component" value="Unassembled WGS sequence"/>
</dbReference>
<dbReference type="Gene3D" id="1.50.10.10">
    <property type="match status" value="1"/>
</dbReference>
<dbReference type="PANTHER" id="PTHR12736">
    <property type="entry name" value="LANC-LIKE PROTEIN"/>
    <property type="match status" value="1"/>
</dbReference>
<evidence type="ECO:0000313" key="2">
    <source>
        <dbReference type="Proteomes" id="UP001150217"/>
    </source>
</evidence>
<dbReference type="EMBL" id="JANVFT010000064">
    <property type="protein sequence ID" value="KAJ4478873.1"/>
    <property type="molecule type" value="Genomic_DNA"/>
</dbReference>
<organism evidence="1 2">
    <name type="scientific">Lentinula lateritia</name>
    <dbReference type="NCBI Taxonomy" id="40482"/>
    <lineage>
        <taxon>Eukaryota</taxon>
        <taxon>Fungi</taxon>
        <taxon>Dikarya</taxon>
        <taxon>Basidiomycota</taxon>
        <taxon>Agaricomycotina</taxon>
        <taxon>Agaricomycetes</taxon>
        <taxon>Agaricomycetidae</taxon>
        <taxon>Agaricales</taxon>
        <taxon>Marasmiineae</taxon>
        <taxon>Omphalotaceae</taxon>
        <taxon>Lentinula</taxon>
    </lineage>
</organism>
<dbReference type="InterPro" id="IPR012341">
    <property type="entry name" value="6hp_glycosidase-like_sf"/>
</dbReference>
<proteinExistence type="predicted"/>